<dbReference type="PROSITE" id="PS50983">
    <property type="entry name" value="FE_B12_PBP"/>
    <property type="match status" value="1"/>
</dbReference>
<reference evidence="5" key="1">
    <citation type="submission" date="2016-09" db="EMBL/GenBank/DDBJ databases">
        <title>Draft genome sequence of a novel species of the family Streptococcaceae isolated from flowers.</title>
        <authorList>
            <person name="Chuah L.-O."/>
            <person name="Yap K.-P."/>
            <person name="Thong K.L."/>
            <person name="Liong M.T."/>
            <person name="Ahmad R."/>
            <person name="Rusul G."/>
        </authorList>
    </citation>
    <scope>NUCLEOTIDE SEQUENCE [LARGE SCALE GENOMIC DNA]</scope>
    <source>
        <strain evidence="5">DF1</strain>
    </source>
</reference>
<sequence length="321" mass="35098">MKKWMKSLALVMGLSSVLVLGGCSTSKDAKKSDDKAKQEFVLPTKDRAGDDIKIPEKASKIVSLVPSVTQVIDELGDKDLLIGVDNQSMNSTEGVDKLPQFDMMSVDAEKLIALKPEMVYISDLNKQSAESVWKQVKDAGITVIDIPTSTSIDAIEKDVQFIADTLSKPEEGKKLVDTMESEIEEVKTIGSKIDKKKKVLFEIAAAPDIYSFGSGVFLNEMIETIGAENVLADQKGWVPVTQEAAIASKPDVILTSVNYTKDPVGDILNAKGWEQVPAVKNKAVYQIDTNSSTLPNNHITKALKQMAKSVYPDEYKDLKND</sequence>
<evidence type="ECO:0000313" key="4">
    <source>
        <dbReference type="EMBL" id="OFI49897.1"/>
    </source>
</evidence>
<feature type="domain" description="Fe/B12 periplasmic-binding" evidence="3">
    <location>
        <begin position="60"/>
        <end position="314"/>
    </location>
</feature>
<dbReference type="Proteomes" id="UP000178622">
    <property type="component" value="Unassembled WGS sequence"/>
</dbReference>
<dbReference type="Gene3D" id="3.40.50.1980">
    <property type="entry name" value="Nitrogenase molybdenum iron protein domain"/>
    <property type="match status" value="2"/>
</dbReference>
<dbReference type="PROSITE" id="PS51257">
    <property type="entry name" value="PROKAR_LIPOPROTEIN"/>
    <property type="match status" value="1"/>
</dbReference>
<dbReference type="Pfam" id="PF01497">
    <property type="entry name" value="Peripla_BP_2"/>
    <property type="match status" value="1"/>
</dbReference>
<dbReference type="RefSeq" id="WP_070791564.1">
    <property type="nucleotide sequence ID" value="NZ_MKIR01000004.1"/>
</dbReference>
<feature type="signal peptide" evidence="2">
    <location>
        <begin position="1"/>
        <end position="21"/>
    </location>
</feature>
<feature type="chain" id="PRO_5038369737" evidence="2">
    <location>
        <begin position="22"/>
        <end position="321"/>
    </location>
</feature>
<name>A0A1E8GNY9_9LACT</name>
<dbReference type="OrthoDB" id="9816357at2"/>
<dbReference type="InterPro" id="IPR002491">
    <property type="entry name" value="ABC_transptr_periplasmic_BD"/>
</dbReference>
<dbReference type="PANTHER" id="PTHR30535">
    <property type="entry name" value="VITAMIN B12-BINDING PROTEIN"/>
    <property type="match status" value="1"/>
</dbReference>
<accession>A0A1E8GNY9</accession>
<evidence type="ECO:0000313" key="5">
    <source>
        <dbReference type="Proteomes" id="UP000178622"/>
    </source>
</evidence>
<dbReference type="STRING" id="1859473.BG261_09635"/>
<organism evidence="4 5">
    <name type="scientific">Floricoccus tropicus</name>
    <dbReference type="NCBI Taxonomy" id="1859473"/>
    <lineage>
        <taxon>Bacteria</taxon>
        <taxon>Bacillati</taxon>
        <taxon>Bacillota</taxon>
        <taxon>Bacilli</taxon>
        <taxon>Lactobacillales</taxon>
        <taxon>Streptococcaceae</taxon>
        <taxon>Floricoccus</taxon>
    </lineage>
</organism>
<evidence type="ECO:0000256" key="2">
    <source>
        <dbReference type="SAM" id="SignalP"/>
    </source>
</evidence>
<keyword evidence="5" id="KW-1185">Reference proteome</keyword>
<dbReference type="GO" id="GO:0071281">
    <property type="term" value="P:cellular response to iron ion"/>
    <property type="evidence" value="ECO:0007669"/>
    <property type="project" value="TreeGrafter"/>
</dbReference>
<proteinExistence type="inferred from homology"/>
<comment type="similarity">
    <text evidence="1">Belongs to the bacterial solute-binding protein 8 family.</text>
</comment>
<evidence type="ECO:0000256" key="1">
    <source>
        <dbReference type="ARBA" id="ARBA00008814"/>
    </source>
</evidence>
<gene>
    <name evidence="4" type="ORF">BG261_09635</name>
</gene>
<dbReference type="PANTHER" id="PTHR30535:SF34">
    <property type="entry name" value="MOLYBDATE-BINDING PROTEIN MOLA"/>
    <property type="match status" value="1"/>
</dbReference>
<dbReference type="EMBL" id="MKIR01000004">
    <property type="protein sequence ID" value="OFI49897.1"/>
    <property type="molecule type" value="Genomic_DNA"/>
</dbReference>
<keyword evidence="2" id="KW-0732">Signal</keyword>
<protein>
    <submittedName>
        <fullName evidence="4">Iron ABC transporter substrate-binding protein</fullName>
    </submittedName>
</protein>
<dbReference type="SUPFAM" id="SSF53807">
    <property type="entry name" value="Helical backbone' metal receptor"/>
    <property type="match status" value="1"/>
</dbReference>
<dbReference type="AlphaFoldDB" id="A0A1E8GNY9"/>
<dbReference type="InterPro" id="IPR050902">
    <property type="entry name" value="ABC_Transporter_SBP"/>
</dbReference>
<evidence type="ECO:0000259" key="3">
    <source>
        <dbReference type="PROSITE" id="PS50983"/>
    </source>
</evidence>
<comment type="caution">
    <text evidence="4">The sequence shown here is derived from an EMBL/GenBank/DDBJ whole genome shotgun (WGS) entry which is preliminary data.</text>
</comment>